<feature type="domain" description="START" evidence="3">
    <location>
        <begin position="961"/>
        <end position="1165"/>
    </location>
</feature>
<feature type="compositionally biased region" description="Polar residues" evidence="1">
    <location>
        <begin position="1357"/>
        <end position="1377"/>
    </location>
</feature>
<feature type="region of interest" description="Disordered" evidence="1">
    <location>
        <begin position="1560"/>
        <end position="1609"/>
    </location>
</feature>
<feature type="region of interest" description="Disordered" evidence="1">
    <location>
        <begin position="283"/>
        <end position="304"/>
    </location>
</feature>
<dbReference type="STRING" id="139420.A0A371DFS1"/>
<feature type="domain" description="START" evidence="3">
    <location>
        <begin position="502"/>
        <end position="675"/>
    </location>
</feature>
<accession>A0A371DFS1</accession>
<dbReference type="OrthoDB" id="196858at2759"/>
<feature type="compositionally biased region" description="Basic and acidic residues" evidence="1">
    <location>
        <begin position="860"/>
        <end position="869"/>
    </location>
</feature>
<feature type="transmembrane region" description="Helical" evidence="2">
    <location>
        <begin position="1686"/>
        <end position="1706"/>
    </location>
</feature>
<dbReference type="EMBL" id="KZ857395">
    <property type="protein sequence ID" value="RDX51390.1"/>
    <property type="molecule type" value="Genomic_DNA"/>
</dbReference>
<reference evidence="4 5" key="1">
    <citation type="journal article" date="2018" name="Biotechnol. Biofuels">
        <title>Integrative visual omics of the white-rot fungus Polyporus brumalis exposes the biotechnological potential of its oxidative enzymes for delignifying raw plant biomass.</title>
        <authorList>
            <person name="Miyauchi S."/>
            <person name="Rancon A."/>
            <person name="Drula E."/>
            <person name="Hage H."/>
            <person name="Chaduli D."/>
            <person name="Favel A."/>
            <person name="Grisel S."/>
            <person name="Henrissat B."/>
            <person name="Herpoel-Gimbert I."/>
            <person name="Ruiz-Duenas F.J."/>
            <person name="Chevret D."/>
            <person name="Hainaut M."/>
            <person name="Lin J."/>
            <person name="Wang M."/>
            <person name="Pangilinan J."/>
            <person name="Lipzen A."/>
            <person name="Lesage-Meessen L."/>
            <person name="Navarro D."/>
            <person name="Riley R."/>
            <person name="Grigoriev I.V."/>
            <person name="Zhou S."/>
            <person name="Raouche S."/>
            <person name="Rosso M.N."/>
        </authorList>
    </citation>
    <scope>NUCLEOTIDE SEQUENCE [LARGE SCALE GENOMIC DNA]</scope>
    <source>
        <strain evidence="4 5">BRFM 1820</strain>
    </source>
</reference>
<feature type="compositionally biased region" description="Polar residues" evidence="1">
    <location>
        <begin position="348"/>
        <end position="363"/>
    </location>
</feature>
<feature type="region of interest" description="Disordered" evidence="1">
    <location>
        <begin position="36"/>
        <end position="57"/>
    </location>
</feature>
<feature type="region of interest" description="Disordered" evidence="1">
    <location>
        <begin position="1243"/>
        <end position="1320"/>
    </location>
</feature>
<dbReference type="Pfam" id="PF01852">
    <property type="entry name" value="START"/>
    <property type="match status" value="2"/>
</dbReference>
<feature type="region of interest" description="Disordered" evidence="1">
    <location>
        <begin position="343"/>
        <end position="363"/>
    </location>
</feature>
<dbReference type="Proteomes" id="UP000256964">
    <property type="component" value="Unassembled WGS sequence"/>
</dbReference>
<keyword evidence="2" id="KW-0812">Transmembrane</keyword>
<protein>
    <recommendedName>
        <fullName evidence="3">START domain-containing protein</fullName>
    </recommendedName>
</protein>
<keyword evidence="5" id="KW-1185">Reference proteome</keyword>
<proteinExistence type="predicted"/>
<dbReference type="SUPFAM" id="SSF55961">
    <property type="entry name" value="Bet v1-like"/>
    <property type="match status" value="3"/>
</dbReference>
<feature type="region of interest" description="Disordered" evidence="1">
    <location>
        <begin position="1357"/>
        <end position="1393"/>
    </location>
</feature>
<feature type="region of interest" description="Disordered" evidence="1">
    <location>
        <begin position="855"/>
        <end position="890"/>
    </location>
</feature>
<dbReference type="PANTHER" id="PTHR19308:SF54">
    <property type="entry name" value="START DOMAIN-CONTAINING PROTEIN"/>
    <property type="match status" value="1"/>
</dbReference>
<sequence>MDGTRLRQSWYAALDNAQAHFRQLLTSHSSPEWKRVPVASDVGPSVGKGKARASTVPDPSNVVLHRRASKSGDNIYRAVLEVPIGEEPVSLDAWKSVLVTPELRKEWDPAVESAQLLEMFDQATRISKVNFTLGWPANPRDAVTISRTFNDATTLIDISTSLPRSPDEPKYLRPAPPYVRSDVPLFAWCIQWIQPQGTEQGSRANASKLRITCFWQHNFRLVWSFTSASSLAQQLSAMTVGLYKTVQHRGTRVPLLTGYGNGVSIERIRFAVDREALTVDYSIVPEEDEHQQSTEQSMEELHTSREIRRLTRSVEFSLPSAHGWDVQLSTKGSSEVAQLPWTAHATRAASSSPGSDSTPGEQQKFTFSVKHASLPNDHSVLKVRVVIELSGPSSGLRLNGIPQVIEELEPRDPASFFMSQSMFQDASSVAEHSLHTQSSVASSATATTGATSTSRASTIGDRPQIVRTQTERSAPAEKSILSRVKRNYIYFSSLLQEPEAKWKQTVEARGVSVSQLDSIDPTLVVYRAEATFVGIGMWDLYAAITTPGARAYWDKQYDDAVLLDDVNELTELWHLKTKPAWPVNGRDMVILKTVYKSPTTVHVFAFSADDPNLFPQIPPVDPSVIRTQVDLQGWAIEALSPNTTLVTLLEQSDPKGWSNKASIPQQMIAAVAGTGEFAIKCGGPPIVTRLDGAKANQLRYDHERGSFRVEYEGCAKRRTTAASESTRERGTPMPLIECELRCDLDTWSTSLDIVVDPPPQAIAALRRHRFSAGGGGLWLTITHDAVFSEQERLQAIVRRGPGSAPKDKGLVMVNGVKVDVDVEEMPEREAKNLLKQKRVKPIRVPLDQPPVIGAIRRRKAEWDADKENETAEDDNGRSSIPPSPSATTFSTTAPSFATSFSKFFTYAVEQATTTTQQAVAAISPAMAAGEDAILSSSKLPMHYALDALAFVQDLHAQPLGDGWVGVSEKGFPVQRKVFPEISSAIPVHKGEKVVEGVAAEEVVSVLTSYDCRKQWDTRFDSVAVLEAYGADAHTAFVTMKGGFPFRDRGFYLASLIARGTTPAPTSRRNTVDVEPMTSESHARSAIFCVSASFSPDSVSQFAASKYNPYALPVGRVFLDAWILETLDPYSAENYAIPSTRCTRVVAVDYAGSIPAAVNSMINGMLPKSILAVESYLKSLSPSPLMRLPAAGFVVAPSPEDRLRSQSQHSWTLRRRDASRTFLTATFNPTSRVYSSLMILNGTSSFPAPAPKDDRTPRPSRIITPNSSPAIENAASPQGEQGQANDNQTLEPRASESRVGAARSRSPRARDGGRSSTMFTPRGEVRLPVDLLVSELIVDSKLYPSGYNVRLRSRVQKKSAQSQLVLPAASSSSGSATEQGADDGAGPTQSDGEGDVVLPVACAAYTLPPSPLHSAGLNADRPPRHLLRFSLPTAQYQMTTIVDPLTGETRGAPPKPQWLLDLEEGRAIIDIRVCPPADGLPDNPSSATAAAQKKVTVAVNGAPVAVMSEKESLTALGREELLDARAAKMDILARSVSAEEPVPAELQAPLAVAQHLLEAKAPTSAPEPSGTPEVEAKENGATPADTKEDATDNQATPVPSSTESHAPESAASGLMRILNEYTHHPFLRFSPSRRSSALFSSPTSSSPEGSESSTGCGAGEAAANNGPGSGVLLTRAQGRNGPARTGAYPLSTVVIVALIAFLVGSLLRSLLSPADFIYVVTDKQDISNADTGWRELKRLLEVKYVIGGWDFQIAVVRRH</sequence>
<dbReference type="PROSITE" id="PS50848">
    <property type="entry name" value="START"/>
    <property type="match status" value="2"/>
</dbReference>
<dbReference type="Gene3D" id="3.30.530.20">
    <property type="match status" value="3"/>
</dbReference>
<organism evidence="4 5">
    <name type="scientific">Lentinus brumalis</name>
    <dbReference type="NCBI Taxonomy" id="2498619"/>
    <lineage>
        <taxon>Eukaryota</taxon>
        <taxon>Fungi</taxon>
        <taxon>Dikarya</taxon>
        <taxon>Basidiomycota</taxon>
        <taxon>Agaricomycotina</taxon>
        <taxon>Agaricomycetes</taxon>
        <taxon>Polyporales</taxon>
        <taxon>Polyporaceae</taxon>
        <taxon>Lentinus</taxon>
    </lineage>
</organism>
<feature type="region of interest" description="Disordered" evidence="1">
    <location>
        <begin position="428"/>
        <end position="473"/>
    </location>
</feature>
<dbReference type="InterPro" id="IPR002913">
    <property type="entry name" value="START_lipid-bd_dom"/>
</dbReference>
<keyword evidence="2" id="KW-0472">Membrane</keyword>
<dbReference type="GO" id="GO:0005737">
    <property type="term" value="C:cytoplasm"/>
    <property type="evidence" value="ECO:0007669"/>
    <property type="project" value="UniProtKB-ARBA"/>
</dbReference>
<feature type="compositionally biased region" description="Low complexity" evidence="1">
    <location>
        <begin position="436"/>
        <end position="458"/>
    </location>
</feature>
<name>A0A371DFS1_9APHY</name>
<feature type="compositionally biased region" description="Polar residues" evidence="1">
    <location>
        <begin position="1591"/>
        <end position="1603"/>
    </location>
</feature>
<evidence type="ECO:0000313" key="4">
    <source>
        <dbReference type="EMBL" id="RDX51390.1"/>
    </source>
</evidence>
<dbReference type="PANTHER" id="PTHR19308">
    <property type="entry name" value="PHOSPHATIDYLCHOLINE TRANSFER PROTEIN"/>
    <property type="match status" value="1"/>
</dbReference>
<evidence type="ECO:0000259" key="3">
    <source>
        <dbReference type="PROSITE" id="PS50848"/>
    </source>
</evidence>
<gene>
    <name evidence="4" type="ORF">OH76DRAFT_1401721</name>
</gene>
<feature type="region of interest" description="Disordered" evidence="1">
    <location>
        <begin position="1636"/>
        <end position="1662"/>
    </location>
</feature>
<evidence type="ECO:0000313" key="5">
    <source>
        <dbReference type="Proteomes" id="UP000256964"/>
    </source>
</evidence>
<dbReference type="GO" id="GO:0008289">
    <property type="term" value="F:lipid binding"/>
    <property type="evidence" value="ECO:0007669"/>
    <property type="project" value="InterPro"/>
</dbReference>
<dbReference type="InterPro" id="IPR023393">
    <property type="entry name" value="START-like_dom_sf"/>
</dbReference>
<evidence type="ECO:0000256" key="2">
    <source>
        <dbReference type="SAM" id="Phobius"/>
    </source>
</evidence>
<dbReference type="InterPro" id="IPR051213">
    <property type="entry name" value="START_lipid_transfer"/>
</dbReference>
<dbReference type="CDD" id="cd00177">
    <property type="entry name" value="START"/>
    <property type="match status" value="1"/>
</dbReference>
<keyword evidence="2" id="KW-1133">Transmembrane helix</keyword>
<feature type="compositionally biased region" description="Polar residues" evidence="1">
    <location>
        <begin position="1262"/>
        <end position="1289"/>
    </location>
</feature>
<evidence type="ECO:0000256" key="1">
    <source>
        <dbReference type="SAM" id="MobiDB-lite"/>
    </source>
</evidence>